<evidence type="ECO:0000313" key="6">
    <source>
        <dbReference type="EMBL" id="WUQ16071.1"/>
    </source>
</evidence>
<sequence length="401" mass="43161">MDTQHERKPRVLVIAGRAGKLKVAADAGYEVVYLQNPQLFADTHRAHVSQALLMDYTRIDEVLPVVAGLHAADRLDLVVSFTDPGLEPAAVIGERLGLPGNPPAVSTVLRDKYALRRLLADAGIEEHPCARVRTAEELKAFCTKHHYPVILKPQDGTGSQGIRRIDSPEDADRAFADRPDSDGALLAETLLTGMEVSVESITQHGHHRVIAITEKFIDENYVELGHVVPARIAPGQRDAIEKLVLSLLDAVGLAEGCAHTEVMLTADGPVIIESHNRMGGDRIYELVRLSHGTDLERLSFTLPLDADTLPPTPTPTRAAAVWFVRAEPGRVLSVDGESEAKAAEGVCEVVVTTGPGSEVNPVRSSADRIGYVIAVGADADEALDRARRAAQSVVVRTEEAA</sequence>
<keyword evidence="7" id="KW-1185">Reference proteome</keyword>
<dbReference type="SUPFAM" id="SSF56059">
    <property type="entry name" value="Glutathione synthetase ATP-binding domain-like"/>
    <property type="match status" value="1"/>
</dbReference>
<keyword evidence="3 4" id="KW-0067">ATP-binding</keyword>
<dbReference type="Pfam" id="PF18130">
    <property type="entry name" value="ATPgrasp_N"/>
    <property type="match status" value="1"/>
</dbReference>
<dbReference type="InterPro" id="IPR011761">
    <property type="entry name" value="ATP-grasp"/>
</dbReference>
<evidence type="ECO:0000256" key="2">
    <source>
        <dbReference type="ARBA" id="ARBA00022741"/>
    </source>
</evidence>
<keyword evidence="1" id="KW-0436">Ligase</keyword>
<dbReference type="Gene3D" id="3.40.50.20">
    <property type="match status" value="1"/>
</dbReference>
<evidence type="ECO:0000256" key="3">
    <source>
        <dbReference type="ARBA" id="ARBA00022840"/>
    </source>
</evidence>
<evidence type="ECO:0000256" key="4">
    <source>
        <dbReference type="PROSITE-ProRule" id="PRU00409"/>
    </source>
</evidence>
<dbReference type="Gene3D" id="3.30.470.20">
    <property type="entry name" value="ATP-grasp fold, B domain"/>
    <property type="match status" value="1"/>
</dbReference>
<protein>
    <submittedName>
        <fullName evidence="6">ATP-grasp domain-containing protein</fullName>
    </submittedName>
</protein>
<dbReference type="PANTHER" id="PTHR43585:SF2">
    <property type="entry name" value="ATP-GRASP ENZYME FSQD"/>
    <property type="match status" value="1"/>
</dbReference>
<dbReference type="PANTHER" id="PTHR43585">
    <property type="entry name" value="FUMIPYRROLE BIOSYNTHESIS PROTEIN C"/>
    <property type="match status" value="1"/>
</dbReference>
<dbReference type="PROSITE" id="PS50975">
    <property type="entry name" value="ATP_GRASP"/>
    <property type="match status" value="1"/>
</dbReference>
<evidence type="ECO:0000313" key="7">
    <source>
        <dbReference type="Proteomes" id="UP001432039"/>
    </source>
</evidence>
<organism evidence="6 7">
    <name type="scientific">Streptomyces virginiae</name>
    <name type="common">Streptomyces cinnamonensis</name>
    <dbReference type="NCBI Taxonomy" id="1961"/>
    <lineage>
        <taxon>Bacteria</taxon>
        <taxon>Bacillati</taxon>
        <taxon>Actinomycetota</taxon>
        <taxon>Actinomycetes</taxon>
        <taxon>Kitasatosporales</taxon>
        <taxon>Streptomycetaceae</taxon>
        <taxon>Streptomyces</taxon>
    </lineage>
</organism>
<name>A0ABZ1TMT3_STRVG</name>
<dbReference type="Pfam" id="PF13535">
    <property type="entry name" value="ATP-grasp_4"/>
    <property type="match status" value="1"/>
</dbReference>
<dbReference type="InterPro" id="IPR052032">
    <property type="entry name" value="ATP-dep_AA_Ligase"/>
</dbReference>
<accession>A0ABZ1TMT3</accession>
<evidence type="ECO:0000259" key="5">
    <source>
        <dbReference type="PROSITE" id="PS50975"/>
    </source>
</evidence>
<keyword evidence="2 4" id="KW-0547">Nucleotide-binding</keyword>
<proteinExistence type="predicted"/>
<evidence type="ECO:0000256" key="1">
    <source>
        <dbReference type="ARBA" id="ARBA00022598"/>
    </source>
</evidence>
<dbReference type="EMBL" id="CP108090">
    <property type="protein sequence ID" value="WUQ16071.1"/>
    <property type="molecule type" value="Genomic_DNA"/>
</dbReference>
<dbReference type="Proteomes" id="UP001432039">
    <property type="component" value="Chromosome"/>
</dbReference>
<dbReference type="RefSeq" id="WP_266359250.1">
    <property type="nucleotide sequence ID" value="NZ_CP108090.1"/>
</dbReference>
<feature type="domain" description="ATP-grasp" evidence="5">
    <location>
        <begin position="116"/>
        <end position="304"/>
    </location>
</feature>
<dbReference type="InterPro" id="IPR040570">
    <property type="entry name" value="LAL_C2"/>
</dbReference>
<reference evidence="6" key="1">
    <citation type="submission" date="2022-10" db="EMBL/GenBank/DDBJ databases">
        <title>The complete genomes of actinobacterial strains from the NBC collection.</title>
        <authorList>
            <person name="Joergensen T.S."/>
            <person name="Alvarez Arevalo M."/>
            <person name="Sterndorff E.B."/>
            <person name="Faurdal D."/>
            <person name="Vuksanovic O."/>
            <person name="Mourched A.-S."/>
            <person name="Charusanti P."/>
            <person name="Shaw S."/>
            <person name="Blin K."/>
            <person name="Weber T."/>
        </authorList>
    </citation>
    <scope>NUCLEOTIDE SEQUENCE</scope>
    <source>
        <strain evidence="6">NBC_00248</strain>
    </source>
</reference>
<dbReference type="InterPro" id="IPR041472">
    <property type="entry name" value="BL00235/CARNS1_N"/>
</dbReference>
<dbReference type="Pfam" id="PF18603">
    <property type="entry name" value="LAL_C2"/>
    <property type="match status" value="1"/>
</dbReference>
<gene>
    <name evidence="6" type="ORF">OG517_34240</name>
</gene>